<proteinExistence type="predicted"/>
<evidence type="ECO:0000256" key="1">
    <source>
        <dbReference type="ARBA" id="ARBA00004123"/>
    </source>
</evidence>
<dbReference type="InterPro" id="IPR001005">
    <property type="entry name" value="SANT/Myb"/>
</dbReference>
<evidence type="ECO:0000259" key="6">
    <source>
        <dbReference type="SMART" id="SM00717"/>
    </source>
</evidence>
<dbReference type="Pfam" id="PF23082">
    <property type="entry name" value="Myb_DNA-binding_2"/>
    <property type="match status" value="1"/>
</dbReference>
<dbReference type="FunFam" id="1.10.10.60:FF:000154">
    <property type="entry name" value="Transcription factor SRM1"/>
    <property type="match status" value="1"/>
</dbReference>
<sequence length="83" mass="9561">MAEWNDSENARFEQALATYDQDTPRRWELVAAAVGGGRTADDVERHYQLLENDIRRIEAEAEHHRDARDSNGANHTGNQRRKT</sequence>
<keyword evidence="4" id="KW-0539">Nucleus</keyword>
<dbReference type="GO" id="GO:0005634">
    <property type="term" value="C:nucleus"/>
    <property type="evidence" value="ECO:0007669"/>
    <property type="project" value="UniProtKB-SubCell"/>
</dbReference>
<comment type="caution">
    <text evidence="7">The sequence shown here is derived from an EMBL/GenBank/DDBJ whole genome shotgun (WGS) entry which is preliminary data.</text>
</comment>
<evidence type="ECO:0000256" key="2">
    <source>
        <dbReference type="ARBA" id="ARBA00023015"/>
    </source>
</evidence>
<gene>
    <name evidence="7" type="ORF">GUJ93_ZPchr0003g18438</name>
</gene>
<dbReference type="InterPro" id="IPR044636">
    <property type="entry name" value="RADIALIS-like"/>
</dbReference>
<feature type="compositionally biased region" description="Basic and acidic residues" evidence="5">
    <location>
        <begin position="60"/>
        <end position="69"/>
    </location>
</feature>
<dbReference type="Proteomes" id="UP000729402">
    <property type="component" value="Unassembled WGS sequence"/>
</dbReference>
<reference evidence="7" key="2">
    <citation type="submission" date="2021-02" db="EMBL/GenBank/DDBJ databases">
        <authorList>
            <person name="Kimball J.A."/>
            <person name="Haas M.W."/>
            <person name="Macchietto M."/>
            <person name="Kono T."/>
            <person name="Duquette J."/>
            <person name="Shao M."/>
        </authorList>
    </citation>
    <scope>NUCLEOTIDE SEQUENCE</scope>
    <source>
        <tissue evidence="7">Fresh leaf tissue</tissue>
    </source>
</reference>
<dbReference type="PANTHER" id="PTHR43952:SF17">
    <property type="entry name" value="PROTEIN RADIALIS-LIKE 3"/>
    <property type="match status" value="1"/>
</dbReference>
<evidence type="ECO:0000313" key="7">
    <source>
        <dbReference type="EMBL" id="KAG8061846.1"/>
    </source>
</evidence>
<dbReference type="EMBL" id="JAAALK010000286">
    <property type="protein sequence ID" value="KAG8061846.1"/>
    <property type="molecule type" value="Genomic_DNA"/>
</dbReference>
<feature type="region of interest" description="Disordered" evidence="5">
    <location>
        <begin position="60"/>
        <end position="83"/>
    </location>
</feature>
<keyword evidence="3" id="KW-0804">Transcription</keyword>
<keyword evidence="2" id="KW-0805">Transcription regulation</keyword>
<protein>
    <recommendedName>
        <fullName evidence="6">Myb-like domain-containing protein</fullName>
    </recommendedName>
</protein>
<feature type="domain" description="Myb-like" evidence="6">
    <location>
        <begin position="1"/>
        <end position="53"/>
    </location>
</feature>
<keyword evidence="8" id="KW-1185">Reference proteome</keyword>
<name>A0A8J5VJ71_ZIZPA</name>
<evidence type="ECO:0000256" key="3">
    <source>
        <dbReference type="ARBA" id="ARBA00023163"/>
    </source>
</evidence>
<organism evidence="7 8">
    <name type="scientific">Zizania palustris</name>
    <name type="common">Northern wild rice</name>
    <dbReference type="NCBI Taxonomy" id="103762"/>
    <lineage>
        <taxon>Eukaryota</taxon>
        <taxon>Viridiplantae</taxon>
        <taxon>Streptophyta</taxon>
        <taxon>Embryophyta</taxon>
        <taxon>Tracheophyta</taxon>
        <taxon>Spermatophyta</taxon>
        <taxon>Magnoliopsida</taxon>
        <taxon>Liliopsida</taxon>
        <taxon>Poales</taxon>
        <taxon>Poaceae</taxon>
        <taxon>BOP clade</taxon>
        <taxon>Oryzoideae</taxon>
        <taxon>Oryzeae</taxon>
        <taxon>Zizaniinae</taxon>
        <taxon>Zizania</taxon>
    </lineage>
</organism>
<dbReference type="OrthoDB" id="118550at2759"/>
<dbReference type="PANTHER" id="PTHR43952">
    <property type="entry name" value="MYB FAMILY TRANSCRIPTION FACTOR-RELATED"/>
    <property type="match status" value="1"/>
</dbReference>
<evidence type="ECO:0000256" key="5">
    <source>
        <dbReference type="SAM" id="MobiDB-lite"/>
    </source>
</evidence>
<dbReference type="AlphaFoldDB" id="A0A8J5VJ71"/>
<evidence type="ECO:0000256" key="4">
    <source>
        <dbReference type="ARBA" id="ARBA00023242"/>
    </source>
</evidence>
<evidence type="ECO:0000313" key="8">
    <source>
        <dbReference type="Proteomes" id="UP000729402"/>
    </source>
</evidence>
<dbReference type="GO" id="GO:0003700">
    <property type="term" value="F:DNA-binding transcription factor activity"/>
    <property type="evidence" value="ECO:0007669"/>
    <property type="project" value="InterPro"/>
</dbReference>
<comment type="subcellular location">
    <subcellularLocation>
        <location evidence="1">Nucleus</location>
    </subcellularLocation>
</comment>
<reference evidence="7" key="1">
    <citation type="journal article" date="2021" name="bioRxiv">
        <title>Whole Genome Assembly and Annotation of Northern Wild Rice, Zizania palustris L., Supports a Whole Genome Duplication in the Zizania Genus.</title>
        <authorList>
            <person name="Haas M."/>
            <person name="Kono T."/>
            <person name="Macchietto M."/>
            <person name="Millas R."/>
            <person name="McGilp L."/>
            <person name="Shao M."/>
            <person name="Duquette J."/>
            <person name="Hirsch C.N."/>
            <person name="Kimball J."/>
        </authorList>
    </citation>
    <scope>NUCLEOTIDE SEQUENCE</scope>
    <source>
        <tissue evidence="7">Fresh leaf tissue</tissue>
    </source>
</reference>
<accession>A0A8J5VJ71</accession>
<dbReference type="SMART" id="SM00717">
    <property type="entry name" value="SANT"/>
    <property type="match status" value="1"/>
</dbReference>